<organism evidence="1">
    <name type="scientific">marine sediment metagenome</name>
    <dbReference type="NCBI Taxonomy" id="412755"/>
    <lineage>
        <taxon>unclassified sequences</taxon>
        <taxon>metagenomes</taxon>
        <taxon>ecological metagenomes</taxon>
    </lineage>
</organism>
<dbReference type="EMBL" id="BARU01035209">
    <property type="protein sequence ID" value="GAH72429.1"/>
    <property type="molecule type" value="Genomic_DNA"/>
</dbReference>
<dbReference type="AlphaFoldDB" id="X1J248"/>
<proteinExistence type="predicted"/>
<feature type="non-terminal residue" evidence="1">
    <location>
        <position position="87"/>
    </location>
</feature>
<sequence>MRLLEWCVKVADVSFDVQFEELGIPERTLLLKAFDYNVDSEGFILGPKGSRIRSDEDPRKYMRIEEAMIIPSARGTLEVLDGTPTSI</sequence>
<name>X1J248_9ZZZZ</name>
<accession>X1J248</accession>
<comment type="caution">
    <text evidence="1">The sequence shown here is derived from an EMBL/GenBank/DDBJ whole genome shotgun (WGS) entry which is preliminary data.</text>
</comment>
<gene>
    <name evidence="1" type="ORF">S03H2_55149</name>
</gene>
<evidence type="ECO:0000313" key="1">
    <source>
        <dbReference type="EMBL" id="GAH72429.1"/>
    </source>
</evidence>
<protein>
    <submittedName>
        <fullName evidence="1">Uncharacterized protein</fullName>
    </submittedName>
</protein>
<reference evidence="1" key="1">
    <citation type="journal article" date="2014" name="Front. Microbiol.">
        <title>High frequency of phylogenetically diverse reductive dehalogenase-homologous genes in deep subseafloor sedimentary metagenomes.</title>
        <authorList>
            <person name="Kawai M."/>
            <person name="Futagami T."/>
            <person name="Toyoda A."/>
            <person name="Takaki Y."/>
            <person name="Nishi S."/>
            <person name="Hori S."/>
            <person name="Arai W."/>
            <person name="Tsubouchi T."/>
            <person name="Morono Y."/>
            <person name="Uchiyama I."/>
            <person name="Ito T."/>
            <person name="Fujiyama A."/>
            <person name="Inagaki F."/>
            <person name="Takami H."/>
        </authorList>
    </citation>
    <scope>NUCLEOTIDE SEQUENCE</scope>
    <source>
        <strain evidence="1">Expedition CK06-06</strain>
    </source>
</reference>